<dbReference type="Gene3D" id="1.10.10.10">
    <property type="entry name" value="Winged helix-like DNA-binding domain superfamily/Winged helix DNA-binding domain"/>
    <property type="match status" value="1"/>
</dbReference>
<reference evidence="2" key="2">
    <citation type="submission" date="2020-09" db="EMBL/GenBank/DDBJ databases">
        <authorList>
            <person name="Sun Q."/>
            <person name="Zhou Y."/>
        </authorList>
    </citation>
    <scope>NUCLEOTIDE SEQUENCE</scope>
    <source>
        <strain evidence="2">CGMCC 4.3508</strain>
    </source>
</reference>
<evidence type="ECO:0000313" key="2">
    <source>
        <dbReference type="EMBL" id="GGL01947.1"/>
    </source>
</evidence>
<keyword evidence="3" id="KW-1185">Reference proteome</keyword>
<dbReference type="AlphaFoldDB" id="A0A917RD04"/>
<dbReference type="Proteomes" id="UP000638263">
    <property type="component" value="Unassembled WGS sequence"/>
</dbReference>
<dbReference type="InterPro" id="IPR036388">
    <property type="entry name" value="WH-like_DNA-bd_sf"/>
</dbReference>
<dbReference type="RefSeq" id="WP_062996611.1">
    <property type="nucleotide sequence ID" value="NZ_BMMH01000002.1"/>
</dbReference>
<evidence type="ECO:0000313" key="3">
    <source>
        <dbReference type="Proteomes" id="UP000638263"/>
    </source>
</evidence>
<evidence type="ECO:0008006" key="4">
    <source>
        <dbReference type="Google" id="ProtNLM"/>
    </source>
</evidence>
<comment type="caution">
    <text evidence="2">The sequence shown here is derived from an EMBL/GenBank/DDBJ whole genome shotgun (WGS) entry which is preliminary data.</text>
</comment>
<name>A0A917RD04_9NOCA</name>
<organism evidence="2 3">
    <name type="scientific">Nocardia jinanensis</name>
    <dbReference type="NCBI Taxonomy" id="382504"/>
    <lineage>
        <taxon>Bacteria</taxon>
        <taxon>Bacillati</taxon>
        <taxon>Actinomycetota</taxon>
        <taxon>Actinomycetes</taxon>
        <taxon>Mycobacteriales</taxon>
        <taxon>Nocardiaceae</taxon>
        <taxon>Nocardia</taxon>
    </lineage>
</organism>
<sequence>MARLRVRAGGPYRGPGPYRAEGQRERFEYRPTEKARELYPVIVGLMQWGERHLTDPAGPAVRLVDGRTGTPVSAAAVPAGSPTCEPKEIAVVPLDRRG</sequence>
<proteinExistence type="predicted"/>
<accession>A0A917RD04</accession>
<reference evidence="2" key="1">
    <citation type="journal article" date="2014" name="Int. J. Syst. Evol. Microbiol.">
        <title>Complete genome sequence of Corynebacterium casei LMG S-19264T (=DSM 44701T), isolated from a smear-ripened cheese.</title>
        <authorList>
            <consortium name="US DOE Joint Genome Institute (JGI-PGF)"/>
            <person name="Walter F."/>
            <person name="Albersmeier A."/>
            <person name="Kalinowski J."/>
            <person name="Ruckert C."/>
        </authorList>
    </citation>
    <scope>NUCLEOTIDE SEQUENCE</scope>
    <source>
        <strain evidence="2">CGMCC 4.3508</strain>
    </source>
</reference>
<evidence type="ECO:0000256" key="1">
    <source>
        <dbReference type="SAM" id="MobiDB-lite"/>
    </source>
</evidence>
<gene>
    <name evidence="2" type="ORF">GCM10011588_15860</name>
</gene>
<feature type="compositionally biased region" description="Low complexity" evidence="1">
    <location>
        <begin position="7"/>
        <end position="20"/>
    </location>
</feature>
<dbReference type="SUPFAM" id="SSF46785">
    <property type="entry name" value="Winged helix' DNA-binding domain"/>
    <property type="match status" value="1"/>
</dbReference>
<dbReference type="EMBL" id="BMMH01000002">
    <property type="protein sequence ID" value="GGL01947.1"/>
    <property type="molecule type" value="Genomic_DNA"/>
</dbReference>
<feature type="region of interest" description="Disordered" evidence="1">
    <location>
        <begin position="1"/>
        <end position="20"/>
    </location>
</feature>
<protein>
    <recommendedName>
        <fullName evidence="4">Transcriptional regulator</fullName>
    </recommendedName>
</protein>
<dbReference type="InterPro" id="IPR036390">
    <property type="entry name" value="WH_DNA-bd_sf"/>
</dbReference>